<name>A0AAE0JYR8_9PEZI</name>
<comment type="caution">
    <text evidence="2">The sequence shown here is derived from an EMBL/GenBank/DDBJ whole genome shotgun (WGS) entry which is preliminary data.</text>
</comment>
<feature type="signal peptide" evidence="1">
    <location>
        <begin position="1"/>
        <end position="16"/>
    </location>
</feature>
<protein>
    <submittedName>
        <fullName evidence="2">Adhesin protein Mad1</fullName>
    </submittedName>
</protein>
<feature type="chain" id="PRO_5042245841" evidence="1">
    <location>
        <begin position="17"/>
        <end position="560"/>
    </location>
</feature>
<accession>A0AAE0JYR8</accession>
<reference evidence="2" key="2">
    <citation type="submission" date="2023-06" db="EMBL/GenBank/DDBJ databases">
        <authorList>
            <consortium name="Lawrence Berkeley National Laboratory"/>
            <person name="Haridas S."/>
            <person name="Hensen N."/>
            <person name="Bonometti L."/>
            <person name="Westerberg I."/>
            <person name="Brannstrom I.O."/>
            <person name="Guillou S."/>
            <person name="Cros-Aarteil S."/>
            <person name="Calhoun S."/>
            <person name="Kuo A."/>
            <person name="Mondo S."/>
            <person name="Pangilinan J."/>
            <person name="Riley R."/>
            <person name="LaButti K."/>
            <person name="Andreopoulos B."/>
            <person name="Lipzen A."/>
            <person name="Chen C."/>
            <person name="Yanf M."/>
            <person name="Daum C."/>
            <person name="Ng V."/>
            <person name="Clum A."/>
            <person name="Steindorff A."/>
            <person name="Ohm R."/>
            <person name="Martin F."/>
            <person name="Silar P."/>
            <person name="Natvig D."/>
            <person name="Lalanne C."/>
            <person name="Gautier V."/>
            <person name="Ament-velasquez S.L."/>
            <person name="Kruys A."/>
            <person name="Hutchinson M.I."/>
            <person name="Powell A.J."/>
            <person name="Barry K."/>
            <person name="Miller A.N."/>
            <person name="Grigoriev I.V."/>
            <person name="Debuchy R."/>
            <person name="Gladieux P."/>
            <person name="Thoren M.H."/>
            <person name="Johannesson H."/>
        </authorList>
    </citation>
    <scope>NUCLEOTIDE SEQUENCE</scope>
    <source>
        <strain evidence="2">CBS 232.78</strain>
    </source>
</reference>
<keyword evidence="1" id="KW-0732">Signal</keyword>
<dbReference type="AlphaFoldDB" id="A0AAE0JYR8"/>
<evidence type="ECO:0000313" key="2">
    <source>
        <dbReference type="EMBL" id="KAK3366485.1"/>
    </source>
</evidence>
<evidence type="ECO:0000256" key="1">
    <source>
        <dbReference type="SAM" id="SignalP"/>
    </source>
</evidence>
<dbReference type="EMBL" id="JAULSW010000012">
    <property type="protein sequence ID" value="KAK3366485.1"/>
    <property type="molecule type" value="Genomic_DNA"/>
</dbReference>
<sequence>MTSTIVVFSLAAGVMAGSFHEAPPFTCPSNTDNACTEQQRSGFGFGDLPLGKFTQYMGFSFRGFSCASGIGKRFASTTNGSSYIHGTCGPELETSPSFGCAVGTTPDRFSLASIHVRPEFDCDLEFHYGMPDGSTCKHRNLCQKSGTTVDNSQCGGAKNVTIVYPVQVNKPMPSCSIVIPTISLDCNAASRSSKTASVTFTSVQTEEGSLTSSTKSFATYTGTGANTPLPVPTSLPSSLMHTTSGPLVLPSQPVGSSTVPVSSTSLGDSSASSASLWSTLTSTVASCASAAASDCPADSATTLIVAVSTTICPASSEITSRGTTILLSASSESGAARGSSAFSRGSSSLSAATTLAASPVETLPYPNVVPSCLNTFLFSVNCRDNSDSACYCPERSFVKSVFGCIYAHGASDDIVLEGVLFFQGICAPFVESNPGIVADATVTSYISAATALPASVAPIYTTIAALITTVVPYTDYGPARIPISSSTTSVMSITLKVPLVDFHTGAAGAVGVIPVTAQPSAVVSDHTTSGFYPKPTSSGPVQALPLAAISYVRSTNKRRT</sequence>
<evidence type="ECO:0000313" key="3">
    <source>
        <dbReference type="Proteomes" id="UP001285441"/>
    </source>
</evidence>
<organism evidence="2 3">
    <name type="scientific">Podospora didyma</name>
    <dbReference type="NCBI Taxonomy" id="330526"/>
    <lineage>
        <taxon>Eukaryota</taxon>
        <taxon>Fungi</taxon>
        <taxon>Dikarya</taxon>
        <taxon>Ascomycota</taxon>
        <taxon>Pezizomycotina</taxon>
        <taxon>Sordariomycetes</taxon>
        <taxon>Sordariomycetidae</taxon>
        <taxon>Sordariales</taxon>
        <taxon>Podosporaceae</taxon>
        <taxon>Podospora</taxon>
    </lineage>
</organism>
<keyword evidence="3" id="KW-1185">Reference proteome</keyword>
<gene>
    <name evidence="2" type="ORF">B0H63DRAFT_498184</name>
</gene>
<proteinExistence type="predicted"/>
<dbReference type="Proteomes" id="UP001285441">
    <property type="component" value="Unassembled WGS sequence"/>
</dbReference>
<reference evidence="2" key="1">
    <citation type="journal article" date="2023" name="Mol. Phylogenet. Evol.">
        <title>Genome-scale phylogeny and comparative genomics of the fungal order Sordariales.</title>
        <authorList>
            <person name="Hensen N."/>
            <person name="Bonometti L."/>
            <person name="Westerberg I."/>
            <person name="Brannstrom I.O."/>
            <person name="Guillou S."/>
            <person name="Cros-Aarteil S."/>
            <person name="Calhoun S."/>
            <person name="Haridas S."/>
            <person name="Kuo A."/>
            <person name="Mondo S."/>
            <person name="Pangilinan J."/>
            <person name="Riley R."/>
            <person name="LaButti K."/>
            <person name="Andreopoulos B."/>
            <person name="Lipzen A."/>
            <person name="Chen C."/>
            <person name="Yan M."/>
            <person name="Daum C."/>
            <person name="Ng V."/>
            <person name="Clum A."/>
            <person name="Steindorff A."/>
            <person name="Ohm R.A."/>
            <person name="Martin F."/>
            <person name="Silar P."/>
            <person name="Natvig D.O."/>
            <person name="Lalanne C."/>
            <person name="Gautier V."/>
            <person name="Ament-Velasquez S.L."/>
            <person name="Kruys A."/>
            <person name="Hutchinson M.I."/>
            <person name="Powell A.J."/>
            <person name="Barry K."/>
            <person name="Miller A.N."/>
            <person name="Grigoriev I.V."/>
            <person name="Debuchy R."/>
            <person name="Gladieux P."/>
            <person name="Hiltunen Thoren M."/>
            <person name="Johannesson H."/>
        </authorList>
    </citation>
    <scope>NUCLEOTIDE SEQUENCE</scope>
    <source>
        <strain evidence="2">CBS 232.78</strain>
    </source>
</reference>